<name>A0A6N7IMU2_9FIRM</name>
<dbReference type="RefSeq" id="WP_152944894.1">
    <property type="nucleotide sequence ID" value="NZ_WHYR01000003.1"/>
</dbReference>
<accession>A0A6N7IMU2</accession>
<dbReference type="GO" id="GO:0016887">
    <property type="term" value="F:ATP hydrolysis activity"/>
    <property type="evidence" value="ECO:0007669"/>
    <property type="project" value="TreeGrafter"/>
</dbReference>
<organism evidence="4 5">
    <name type="scientific">Desulfofundulus thermobenzoicus</name>
    <dbReference type="NCBI Taxonomy" id="29376"/>
    <lineage>
        <taxon>Bacteria</taxon>
        <taxon>Bacillati</taxon>
        <taxon>Bacillota</taxon>
        <taxon>Clostridia</taxon>
        <taxon>Eubacteriales</taxon>
        <taxon>Peptococcaceae</taxon>
        <taxon>Desulfofundulus</taxon>
    </lineage>
</organism>
<evidence type="ECO:0000256" key="1">
    <source>
        <dbReference type="ARBA" id="ARBA00022741"/>
    </source>
</evidence>
<evidence type="ECO:0000313" key="4">
    <source>
        <dbReference type="EMBL" id="MQL50973.1"/>
    </source>
</evidence>
<keyword evidence="1" id="KW-0547">Nucleotide-binding</keyword>
<dbReference type="AlphaFoldDB" id="A0A6N7IMU2"/>
<reference evidence="4 5" key="1">
    <citation type="submission" date="2019-10" db="EMBL/GenBank/DDBJ databases">
        <title>Comparative genomics of sulfur disproportionating microorganisms.</title>
        <authorList>
            <person name="Ward L.M."/>
            <person name="Bertran E."/>
            <person name="Johnston D."/>
        </authorList>
    </citation>
    <scope>NUCLEOTIDE SEQUENCE [LARGE SCALE GENOMIC DNA]</scope>
    <source>
        <strain evidence="4 5">DSM 14055</strain>
    </source>
</reference>
<dbReference type="Gene3D" id="3.40.50.300">
    <property type="entry name" value="P-loop containing nucleotide triphosphate hydrolases"/>
    <property type="match status" value="1"/>
</dbReference>
<dbReference type="GO" id="GO:0051782">
    <property type="term" value="P:negative regulation of cell division"/>
    <property type="evidence" value="ECO:0007669"/>
    <property type="project" value="TreeGrafter"/>
</dbReference>
<evidence type="ECO:0000313" key="5">
    <source>
        <dbReference type="Proteomes" id="UP000441717"/>
    </source>
</evidence>
<dbReference type="InterPro" id="IPR014433">
    <property type="entry name" value="CooC"/>
</dbReference>
<comment type="caution">
    <text evidence="4">The sequence shown here is derived from an EMBL/GenBank/DDBJ whole genome shotgun (WGS) entry which is preliminary data.</text>
</comment>
<dbReference type="PANTHER" id="PTHR43384:SF6">
    <property type="entry name" value="SEPTUM SITE-DETERMINING PROTEIN MIND HOMOLOG, CHLOROPLASTIC"/>
    <property type="match status" value="1"/>
</dbReference>
<dbReference type="OrthoDB" id="7346657at2"/>
<dbReference type="InterPro" id="IPR002586">
    <property type="entry name" value="CobQ/CobB/MinD/ParA_Nub-bd_dom"/>
</dbReference>
<evidence type="ECO:0000256" key="2">
    <source>
        <dbReference type="ARBA" id="ARBA00022840"/>
    </source>
</evidence>
<dbReference type="GO" id="GO:0005524">
    <property type="term" value="F:ATP binding"/>
    <property type="evidence" value="ECO:0007669"/>
    <property type="project" value="UniProtKB-KW"/>
</dbReference>
<proteinExistence type="predicted"/>
<dbReference type="GO" id="GO:0009898">
    <property type="term" value="C:cytoplasmic side of plasma membrane"/>
    <property type="evidence" value="ECO:0007669"/>
    <property type="project" value="TreeGrafter"/>
</dbReference>
<keyword evidence="2" id="KW-0067">ATP-binding</keyword>
<dbReference type="SUPFAM" id="SSF52540">
    <property type="entry name" value="P-loop containing nucleoside triphosphate hydrolases"/>
    <property type="match status" value="1"/>
</dbReference>
<dbReference type="PIRSF" id="PIRSF005647">
    <property type="entry name" value="CooC"/>
    <property type="match status" value="1"/>
</dbReference>
<dbReference type="GO" id="GO:0005829">
    <property type="term" value="C:cytosol"/>
    <property type="evidence" value="ECO:0007669"/>
    <property type="project" value="TreeGrafter"/>
</dbReference>
<dbReference type="Pfam" id="PF01656">
    <property type="entry name" value="CbiA"/>
    <property type="match status" value="1"/>
</dbReference>
<dbReference type="PANTHER" id="PTHR43384">
    <property type="entry name" value="SEPTUM SITE-DETERMINING PROTEIN MIND HOMOLOG, CHLOROPLASTIC-RELATED"/>
    <property type="match status" value="1"/>
</dbReference>
<dbReference type="Proteomes" id="UP000441717">
    <property type="component" value="Unassembled WGS sequence"/>
</dbReference>
<gene>
    <name evidence="4" type="ORF">GFC01_01535</name>
</gene>
<feature type="domain" description="CobQ/CobB/MinD/ParA nucleotide binding" evidence="3">
    <location>
        <begin position="4"/>
        <end position="221"/>
    </location>
</feature>
<sequence>MKLAISGKGGVGKTTIAAALIQSFAETHEMVYAIDADPDACLATAIGIPEEIATRLKPVVEMRDLIRAKTGEGAFYTLNPKVDDALDEYSYKYKNIRFIRMGGIKKGGSECYCRENTFLSALISSLLLDSNEVVVMDMGAGIEHLSRGTARGVDLMLVVVEPSRNSVNTAHLVKQLATDLGIKKVKIIGNKIRSSREQEFIRQSFPPEDILGFVKFNEYIWENSMEPSPENTGKDLLDGMKEVYEKIRREEGDQCITGGGEVSCL</sequence>
<dbReference type="InterPro" id="IPR027417">
    <property type="entry name" value="P-loop_NTPase"/>
</dbReference>
<evidence type="ECO:0000259" key="3">
    <source>
        <dbReference type="Pfam" id="PF01656"/>
    </source>
</evidence>
<dbReference type="InterPro" id="IPR050625">
    <property type="entry name" value="ParA/MinD_ATPase"/>
</dbReference>
<protein>
    <submittedName>
        <fullName evidence="4">AAA family ATPase</fullName>
    </submittedName>
</protein>
<keyword evidence="5" id="KW-1185">Reference proteome</keyword>
<dbReference type="EMBL" id="WHYR01000003">
    <property type="protein sequence ID" value="MQL50973.1"/>
    <property type="molecule type" value="Genomic_DNA"/>
</dbReference>